<dbReference type="InterPro" id="IPR008136">
    <property type="entry name" value="CinA_C"/>
</dbReference>
<dbReference type="EMBL" id="DSMG01000102">
    <property type="protein sequence ID" value="HDX31934.1"/>
    <property type="molecule type" value="Genomic_DNA"/>
</dbReference>
<dbReference type="NCBIfam" id="TIGR00200">
    <property type="entry name" value="cinA_nterm"/>
    <property type="match status" value="1"/>
</dbReference>
<gene>
    <name evidence="3" type="ORF">ENQ20_10655</name>
</gene>
<dbReference type="AlphaFoldDB" id="A0A7C1FJ50"/>
<protein>
    <recommendedName>
        <fullName evidence="1">CinA-like protein</fullName>
    </recommendedName>
</protein>
<organism evidence="3">
    <name type="scientific">Caldilinea aerophila</name>
    <dbReference type="NCBI Taxonomy" id="133453"/>
    <lineage>
        <taxon>Bacteria</taxon>
        <taxon>Bacillati</taxon>
        <taxon>Chloroflexota</taxon>
        <taxon>Caldilineae</taxon>
        <taxon>Caldilineales</taxon>
        <taxon>Caldilineaceae</taxon>
        <taxon>Caldilinea</taxon>
    </lineage>
</organism>
<dbReference type="Pfam" id="PF00994">
    <property type="entry name" value="MoCF_biosynth"/>
    <property type="match status" value="1"/>
</dbReference>
<dbReference type="HAMAP" id="MF_00226_B">
    <property type="entry name" value="CinA_B"/>
    <property type="match status" value="1"/>
</dbReference>
<feature type="domain" description="MoaB/Mog" evidence="2">
    <location>
        <begin position="7"/>
        <end position="174"/>
    </location>
</feature>
<evidence type="ECO:0000313" key="3">
    <source>
        <dbReference type="EMBL" id="HDX31934.1"/>
    </source>
</evidence>
<dbReference type="InterPro" id="IPR036653">
    <property type="entry name" value="CinA-like_C"/>
</dbReference>
<dbReference type="InterPro" id="IPR008135">
    <property type="entry name" value="Competence-induced_CinA"/>
</dbReference>
<dbReference type="PIRSF" id="PIRSF006728">
    <property type="entry name" value="CinA"/>
    <property type="match status" value="1"/>
</dbReference>
<dbReference type="CDD" id="cd00885">
    <property type="entry name" value="cinA"/>
    <property type="match status" value="1"/>
</dbReference>
<dbReference type="NCBIfam" id="TIGR00177">
    <property type="entry name" value="molyb_syn"/>
    <property type="match status" value="1"/>
</dbReference>
<dbReference type="InterPro" id="IPR001453">
    <property type="entry name" value="MoaB/Mog_dom"/>
</dbReference>
<name>A0A7C1FJ50_9CHLR</name>
<dbReference type="InterPro" id="IPR041424">
    <property type="entry name" value="CinA_KH"/>
</dbReference>
<comment type="caution">
    <text evidence="3">The sequence shown here is derived from an EMBL/GenBank/DDBJ whole genome shotgun (WGS) entry which is preliminary data.</text>
</comment>
<sequence length="416" mass="44870">MPTLAAEIITSGTEILLGDIVDTNAVWIAQQLREAGVNLYYKTTVGDNEARLRGVIELGMTRSDVIIITGGLGPTVDDVTRQAVANATRRPLVLHEGALATLKERFARFGVTMTENNVQQAMIPEGAILIENPVGTAPGFIVETERCAVIALPGVPREMKAMMTASVLPYLRARMGGGAVIRRRILRTFGIGESTIDARLGDLMRRSNPTVGLAAKTGQVDIRIAACADNPETAERMLDAIEVEVRAAVGPYIYSTDPEERYETVLARRMMQAGITVAVLETNTRGVLAERLATALPDQTPVRKHVVAPEEAPAELANAVAPDELDSAAREALARQAATWLRTTSGATLGLALVGTAGAEEGIFGRVPGETWLALDDSERVHTVRIPFGGRDEFTHVRISNQALIELRRWLDAHNC</sequence>
<dbReference type="Pfam" id="PF18146">
    <property type="entry name" value="CinA_KH"/>
    <property type="match status" value="1"/>
</dbReference>
<dbReference type="Gene3D" id="3.40.980.10">
    <property type="entry name" value="MoaB/Mog-like domain"/>
    <property type="match status" value="1"/>
</dbReference>
<dbReference type="PANTHER" id="PTHR13939">
    <property type="entry name" value="NICOTINAMIDE-NUCLEOTIDE AMIDOHYDROLASE PNCC"/>
    <property type="match status" value="1"/>
</dbReference>
<dbReference type="SUPFAM" id="SSF53218">
    <property type="entry name" value="Molybdenum cofactor biosynthesis proteins"/>
    <property type="match status" value="1"/>
</dbReference>
<dbReference type="SMART" id="SM00852">
    <property type="entry name" value="MoCF_biosynth"/>
    <property type="match status" value="1"/>
</dbReference>
<reference evidence="3" key="1">
    <citation type="journal article" date="2020" name="mSystems">
        <title>Genome- and Community-Level Interaction Insights into Carbon Utilization and Element Cycling Functions of Hydrothermarchaeota in Hydrothermal Sediment.</title>
        <authorList>
            <person name="Zhou Z."/>
            <person name="Liu Y."/>
            <person name="Xu W."/>
            <person name="Pan J."/>
            <person name="Luo Z.H."/>
            <person name="Li M."/>
        </authorList>
    </citation>
    <scope>NUCLEOTIDE SEQUENCE [LARGE SCALE GENOMIC DNA]</scope>
    <source>
        <strain evidence="3">SpSt-289</strain>
    </source>
</reference>
<dbReference type="Gene3D" id="3.30.70.2860">
    <property type="match status" value="1"/>
</dbReference>
<evidence type="ECO:0000256" key="1">
    <source>
        <dbReference type="HAMAP-Rule" id="MF_00226"/>
    </source>
</evidence>
<accession>A0A7C1FJ50</accession>
<dbReference type="InterPro" id="IPR050101">
    <property type="entry name" value="CinA"/>
</dbReference>
<comment type="similarity">
    <text evidence="1">Belongs to the CinA family.</text>
</comment>
<dbReference type="Gene3D" id="3.90.950.20">
    <property type="entry name" value="CinA-like"/>
    <property type="match status" value="1"/>
</dbReference>
<dbReference type="SUPFAM" id="SSF142433">
    <property type="entry name" value="CinA-like"/>
    <property type="match status" value="1"/>
</dbReference>
<proteinExistence type="inferred from homology"/>
<dbReference type="Pfam" id="PF02464">
    <property type="entry name" value="CinA"/>
    <property type="match status" value="1"/>
</dbReference>
<evidence type="ECO:0000259" key="2">
    <source>
        <dbReference type="SMART" id="SM00852"/>
    </source>
</evidence>
<dbReference type="InterPro" id="IPR036425">
    <property type="entry name" value="MoaB/Mog-like_dom_sf"/>
</dbReference>
<dbReference type="PANTHER" id="PTHR13939:SF0">
    <property type="entry name" value="NMN AMIDOHYDROLASE-LIKE PROTEIN YFAY"/>
    <property type="match status" value="1"/>
</dbReference>